<keyword evidence="2" id="KW-1185">Reference proteome</keyword>
<protein>
    <submittedName>
        <fullName evidence="1">Uncharacterized protein</fullName>
    </submittedName>
</protein>
<comment type="caution">
    <text evidence="1">The sequence shown here is derived from an EMBL/GenBank/DDBJ whole genome shotgun (WGS) entry which is preliminary data.</text>
</comment>
<sequence>MDFSSVQLEFMLPDQFAQMGDGRVAHNLEGIEWQEEKRKFGEAFAGKPHSLQSVIVTGYHPDLHSAAVTEFLGLFPDLESLAFTAVGREDQDNIDQLAGVLTALNPDLHVSIV</sequence>
<organism evidence="1 2">
    <name type="scientific">Coemansia linderi</name>
    <dbReference type="NCBI Taxonomy" id="2663919"/>
    <lineage>
        <taxon>Eukaryota</taxon>
        <taxon>Fungi</taxon>
        <taxon>Fungi incertae sedis</taxon>
        <taxon>Zoopagomycota</taxon>
        <taxon>Kickxellomycotina</taxon>
        <taxon>Kickxellomycetes</taxon>
        <taxon>Kickxellales</taxon>
        <taxon>Kickxellaceae</taxon>
        <taxon>Coemansia</taxon>
    </lineage>
</organism>
<evidence type="ECO:0000313" key="1">
    <source>
        <dbReference type="EMBL" id="KAJ2787704.1"/>
    </source>
</evidence>
<dbReference type="EMBL" id="JANBUK010000948">
    <property type="protein sequence ID" value="KAJ2787704.1"/>
    <property type="molecule type" value="Genomic_DNA"/>
</dbReference>
<gene>
    <name evidence="1" type="ORF">GGI18_003102</name>
</gene>
<name>A0ACC1KDF1_9FUNG</name>
<dbReference type="Proteomes" id="UP001140066">
    <property type="component" value="Unassembled WGS sequence"/>
</dbReference>
<proteinExistence type="predicted"/>
<reference evidence="1" key="1">
    <citation type="submission" date="2022-07" db="EMBL/GenBank/DDBJ databases">
        <title>Phylogenomic reconstructions and comparative analyses of Kickxellomycotina fungi.</title>
        <authorList>
            <person name="Reynolds N.K."/>
            <person name="Stajich J.E."/>
            <person name="Barry K."/>
            <person name="Grigoriev I.V."/>
            <person name="Crous P."/>
            <person name="Smith M.E."/>
        </authorList>
    </citation>
    <scope>NUCLEOTIDE SEQUENCE</scope>
    <source>
        <strain evidence="1">BCRC 34191</strain>
    </source>
</reference>
<evidence type="ECO:0000313" key="2">
    <source>
        <dbReference type="Proteomes" id="UP001140066"/>
    </source>
</evidence>
<accession>A0ACC1KDF1</accession>